<sequence>MTLTSAQGERRARLFVRSDLPTPSRKRCTAIECEVESLVCQGVIDGVETVEWRKRVPLRGDNRGERELYNAFAAWAREADVALAPFFDTRLCYSTSTGERRRELVLPVVCLALYDDGALVRVAPFADGGRTESVEECIAALADSDGLSRLEATTASTA</sequence>
<comment type="caution">
    <text evidence="1">The sequence shown here is derived from an EMBL/GenBank/DDBJ whole genome shotgun (WGS) entry which is preliminary data.</text>
</comment>
<dbReference type="InterPro" id="IPR046783">
    <property type="entry name" value="HTH_63"/>
</dbReference>
<organism evidence="1 2">
    <name type="scientific">Haloarcula salina</name>
    <dbReference type="NCBI Taxonomy" id="1429914"/>
    <lineage>
        <taxon>Archaea</taxon>
        <taxon>Methanobacteriati</taxon>
        <taxon>Methanobacteriota</taxon>
        <taxon>Stenosarchaea group</taxon>
        <taxon>Halobacteria</taxon>
        <taxon>Halobacteriales</taxon>
        <taxon>Haloarculaceae</taxon>
        <taxon>Haloarcula</taxon>
    </lineage>
</organism>
<proteinExistence type="predicted"/>
<evidence type="ECO:0000313" key="2">
    <source>
        <dbReference type="Proteomes" id="UP001166304"/>
    </source>
</evidence>
<reference evidence="1" key="1">
    <citation type="submission" date="2021-06" db="EMBL/GenBank/DDBJ databases">
        <title>New haloarchaea isolates fom saline soil.</title>
        <authorList>
            <person name="Duran-Viseras A."/>
            <person name="Sanchez-Porro C.S."/>
            <person name="Ventosa A."/>
        </authorList>
    </citation>
    <scope>NUCLEOTIDE SEQUENCE</scope>
    <source>
        <strain evidence="1">JCM 18369</strain>
    </source>
</reference>
<accession>A0AA41G2E3</accession>
<dbReference type="EMBL" id="JAHQXE010000005">
    <property type="protein sequence ID" value="MBV0903088.1"/>
    <property type="molecule type" value="Genomic_DNA"/>
</dbReference>
<name>A0AA41G2E3_9EURY</name>
<dbReference type="Pfam" id="PF20575">
    <property type="entry name" value="HTH_63"/>
    <property type="match status" value="1"/>
</dbReference>
<gene>
    <name evidence="1" type="ORF">KTS37_14935</name>
</gene>
<evidence type="ECO:0000313" key="1">
    <source>
        <dbReference type="EMBL" id="MBV0903088.1"/>
    </source>
</evidence>
<protein>
    <submittedName>
        <fullName evidence="1">Uncharacterized protein</fullName>
    </submittedName>
</protein>
<dbReference type="RefSeq" id="WP_162413836.1">
    <property type="nucleotide sequence ID" value="NZ_JAHQXE010000005.1"/>
</dbReference>
<dbReference type="Proteomes" id="UP001166304">
    <property type="component" value="Unassembled WGS sequence"/>
</dbReference>
<keyword evidence="2" id="KW-1185">Reference proteome</keyword>
<dbReference type="AlphaFoldDB" id="A0AA41G2E3"/>